<keyword evidence="1" id="KW-0175">Coiled coil</keyword>
<sequence length="364" mass="40551">MSASGGDSKLPAHPYLCGDSLPTSERQPALTATVRYFTINREKLVSDYPYEISPSAGKKAHVEVFRIPYCEISGLGPPPADLRNSHLGDIYVDLSPAQYAVYGRVADGTWKRWYDPQPFHKTEATIVKHPHFRHRLLWCSDAVGISWFVSTTVHSNQERAKLKGLVSADVDKTEETKWCEAAAIIGMALGEKDGSASGVRAQHAREATSPLSVIPSSRELSPVPHVLGKRKTRSQKEPERSTVCPEVERYKALLRHSIQELEDEKPALKEEICVLEKQLECAAQLVVAVEPKQFSEWMEKVVSDGIETARNKMDPKVREYWDLKTELAAGEEQLCKEETLLEDVQVALGLAISEHKQLKLSAGV</sequence>
<evidence type="ECO:0000313" key="2">
    <source>
        <dbReference type="EMBL" id="KAJ7342622.1"/>
    </source>
</evidence>
<evidence type="ECO:0000256" key="1">
    <source>
        <dbReference type="SAM" id="Coils"/>
    </source>
</evidence>
<name>A0AAD7EQ02_9AGAR</name>
<gene>
    <name evidence="2" type="ORF">DFH08DRAFT_1082146</name>
</gene>
<organism evidence="2 3">
    <name type="scientific">Mycena albidolilacea</name>
    <dbReference type="NCBI Taxonomy" id="1033008"/>
    <lineage>
        <taxon>Eukaryota</taxon>
        <taxon>Fungi</taxon>
        <taxon>Dikarya</taxon>
        <taxon>Basidiomycota</taxon>
        <taxon>Agaricomycotina</taxon>
        <taxon>Agaricomycetes</taxon>
        <taxon>Agaricomycetidae</taxon>
        <taxon>Agaricales</taxon>
        <taxon>Marasmiineae</taxon>
        <taxon>Mycenaceae</taxon>
        <taxon>Mycena</taxon>
    </lineage>
</organism>
<comment type="caution">
    <text evidence="2">The sequence shown here is derived from an EMBL/GenBank/DDBJ whole genome shotgun (WGS) entry which is preliminary data.</text>
</comment>
<feature type="coiled-coil region" evidence="1">
    <location>
        <begin position="251"/>
        <end position="278"/>
    </location>
</feature>
<evidence type="ECO:0000313" key="3">
    <source>
        <dbReference type="Proteomes" id="UP001218218"/>
    </source>
</evidence>
<proteinExistence type="predicted"/>
<dbReference type="EMBL" id="JARIHO010000025">
    <property type="protein sequence ID" value="KAJ7342622.1"/>
    <property type="molecule type" value="Genomic_DNA"/>
</dbReference>
<dbReference type="AlphaFoldDB" id="A0AAD7EQ02"/>
<dbReference type="Proteomes" id="UP001218218">
    <property type="component" value="Unassembled WGS sequence"/>
</dbReference>
<accession>A0AAD7EQ02</accession>
<keyword evidence="3" id="KW-1185">Reference proteome</keyword>
<reference evidence="2" key="1">
    <citation type="submission" date="2023-03" db="EMBL/GenBank/DDBJ databases">
        <title>Massive genome expansion in bonnet fungi (Mycena s.s.) driven by repeated elements and novel gene families across ecological guilds.</title>
        <authorList>
            <consortium name="Lawrence Berkeley National Laboratory"/>
            <person name="Harder C.B."/>
            <person name="Miyauchi S."/>
            <person name="Viragh M."/>
            <person name="Kuo A."/>
            <person name="Thoen E."/>
            <person name="Andreopoulos B."/>
            <person name="Lu D."/>
            <person name="Skrede I."/>
            <person name="Drula E."/>
            <person name="Henrissat B."/>
            <person name="Morin E."/>
            <person name="Kohler A."/>
            <person name="Barry K."/>
            <person name="LaButti K."/>
            <person name="Morin E."/>
            <person name="Salamov A."/>
            <person name="Lipzen A."/>
            <person name="Mereny Z."/>
            <person name="Hegedus B."/>
            <person name="Baldrian P."/>
            <person name="Stursova M."/>
            <person name="Weitz H."/>
            <person name="Taylor A."/>
            <person name="Grigoriev I.V."/>
            <person name="Nagy L.G."/>
            <person name="Martin F."/>
            <person name="Kauserud H."/>
        </authorList>
    </citation>
    <scope>NUCLEOTIDE SEQUENCE</scope>
    <source>
        <strain evidence="2">CBHHK002</strain>
    </source>
</reference>
<protein>
    <submittedName>
        <fullName evidence="2">Uncharacterized protein</fullName>
    </submittedName>
</protein>